<feature type="compositionally biased region" description="Basic and acidic residues" evidence="1">
    <location>
        <begin position="114"/>
        <end position="130"/>
    </location>
</feature>
<gene>
    <name evidence="2" type="ORF">LCGC14_1464440</name>
</gene>
<feature type="non-terminal residue" evidence="2">
    <location>
        <position position="1"/>
    </location>
</feature>
<name>A0A0F9LUN5_9ZZZZ</name>
<protein>
    <submittedName>
        <fullName evidence="2">Uncharacterized protein</fullName>
    </submittedName>
</protein>
<feature type="compositionally biased region" description="Acidic residues" evidence="1">
    <location>
        <begin position="165"/>
        <end position="175"/>
    </location>
</feature>
<proteinExistence type="predicted"/>
<reference evidence="2" key="1">
    <citation type="journal article" date="2015" name="Nature">
        <title>Complex archaea that bridge the gap between prokaryotes and eukaryotes.</title>
        <authorList>
            <person name="Spang A."/>
            <person name="Saw J.H."/>
            <person name="Jorgensen S.L."/>
            <person name="Zaremba-Niedzwiedzka K."/>
            <person name="Martijn J."/>
            <person name="Lind A.E."/>
            <person name="van Eijk R."/>
            <person name="Schleper C."/>
            <person name="Guy L."/>
            <person name="Ettema T.J."/>
        </authorList>
    </citation>
    <scope>NUCLEOTIDE SEQUENCE</scope>
</reference>
<organism evidence="2">
    <name type="scientific">marine sediment metagenome</name>
    <dbReference type="NCBI Taxonomy" id="412755"/>
    <lineage>
        <taxon>unclassified sequences</taxon>
        <taxon>metagenomes</taxon>
        <taxon>ecological metagenomes</taxon>
    </lineage>
</organism>
<evidence type="ECO:0000256" key="1">
    <source>
        <dbReference type="SAM" id="MobiDB-lite"/>
    </source>
</evidence>
<feature type="compositionally biased region" description="Acidic residues" evidence="1">
    <location>
        <begin position="67"/>
        <end position="79"/>
    </location>
</feature>
<dbReference type="EMBL" id="LAZR01010232">
    <property type="protein sequence ID" value="KKM68075.1"/>
    <property type="molecule type" value="Genomic_DNA"/>
</dbReference>
<comment type="caution">
    <text evidence="2">The sequence shown here is derived from an EMBL/GenBank/DDBJ whole genome shotgun (WGS) entry which is preliminary data.</text>
</comment>
<feature type="region of interest" description="Disordered" evidence="1">
    <location>
        <begin position="62"/>
        <end position="184"/>
    </location>
</feature>
<accession>A0A0F9LUN5</accession>
<sequence length="184" mass="20307">VKDTEAAAWPQVLEEMEAEFEPRCQSSQAAANGRDMQCTGLAGHVGPHTARSQGEDIVWGLMMPEPDVGEEDEPSEEAVETAQSIEDTDRDYDTAMAENRDRDDESRSMVTDADIDRAQDQAEADMEAKSDTTQSSSRRCTSVSPTNRRCILMMAHPDSHKSGEGDEDMEWEDELTNMATVTDG</sequence>
<dbReference type="AlphaFoldDB" id="A0A0F9LUN5"/>
<feature type="compositionally biased region" description="Basic and acidic residues" evidence="1">
    <location>
        <begin position="98"/>
        <end position="107"/>
    </location>
</feature>
<feature type="compositionally biased region" description="Polar residues" evidence="1">
    <location>
        <begin position="131"/>
        <end position="147"/>
    </location>
</feature>
<evidence type="ECO:0000313" key="2">
    <source>
        <dbReference type="EMBL" id="KKM68075.1"/>
    </source>
</evidence>